<protein>
    <submittedName>
        <fullName evidence="2">Uncharacterized protein</fullName>
    </submittedName>
</protein>
<reference evidence="2" key="1">
    <citation type="journal article" date="2010" name="Science">
        <title>Plasticity of animal genome architecture unmasked by rapid evolution of a pelagic tunicate.</title>
        <authorList>
            <person name="Denoeud F."/>
            <person name="Henriet S."/>
            <person name="Mungpakdee S."/>
            <person name="Aury J.M."/>
            <person name="Da Silva C."/>
            <person name="Brinkmann H."/>
            <person name="Mikhaleva J."/>
            <person name="Olsen L.C."/>
            <person name="Jubin C."/>
            <person name="Canestro C."/>
            <person name="Bouquet J.M."/>
            <person name="Danks G."/>
            <person name="Poulain J."/>
            <person name="Campsteijn C."/>
            <person name="Adamski M."/>
            <person name="Cross I."/>
            <person name="Yadetie F."/>
            <person name="Muffato M."/>
            <person name="Louis A."/>
            <person name="Butcher S."/>
            <person name="Tsagkogeorga G."/>
            <person name="Konrad A."/>
            <person name="Singh S."/>
            <person name="Jensen M.F."/>
            <person name="Cong E.H."/>
            <person name="Eikeseth-Otteraa H."/>
            <person name="Noel B."/>
            <person name="Anthouard V."/>
            <person name="Porcel B.M."/>
            <person name="Kachouri-Lafond R."/>
            <person name="Nishino A."/>
            <person name="Ugolini M."/>
            <person name="Chourrout P."/>
            <person name="Nishida H."/>
            <person name="Aasland R."/>
            <person name="Huzurbazar S."/>
            <person name="Westhof E."/>
            <person name="Delsuc F."/>
            <person name="Lehrach H."/>
            <person name="Reinhardt R."/>
            <person name="Weissenbach J."/>
            <person name="Roy S.W."/>
            <person name="Artiguenave F."/>
            <person name="Postlethwait J.H."/>
            <person name="Manak J.R."/>
            <person name="Thompson E.M."/>
            <person name="Jaillon O."/>
            <person name="Du Pasquier L."/>
            <person name="Boudinot P."/>
            <person name="Liberles D.A."/>
            <person name="Volff J.N."/>
            <person name="Philippe H."/>
            <person name="Lenhard B."/>
            <person name="Roest Crollius H."/>
            <person name="Wincker P."/>
            <person name="Chourrout D."/>
        </authorList>
    </citation>
    <scope>NUCLEOTIDE SEQUENCE [LARGE SCALE GENOMIC DNA]</scope>
</reference>
<evidence type="ECO:0000256" key="1">
    <source>
        <dbReference type="SAM" id="MobiDB-lite"/>
    </source>
</evidence>
<feature type="compositionally biased region" description="Basic residues" evidence="1">
    <location>
        <begin position="60"/>
        <end position="70"/>
    </location>
</feature>
<accession>E4Y5Z3</accession>
<evidence type="ECO:0000313" key="2">
    <source>
        <dbReference type="EMBL" id="CBY31043.1"/>
    </source>
</evidence>
<feature type="compositionally biased region" description="Basic and acidic residues" evidence="1">
    <location>
        <begin position="31"/>
        <end position="41"/>
    </location>
</feature>
<sequence length="70" mass="8099">MEDPGFMTMEEAFKVAYKASLDSGVSSGESQDERFRRERNWPAKLPRRAARKVEEGQQALRKRVKKLSLN</sequence>
<dbReference type="Proteomes" id="UP000011014">
    <property type="component" value="Unassembled WGS sequence"/>
</dbReference>
<name>E4Y5Z3_OIKDI</name>
<gene>
    <name evidence="2" type="ORF">GSOID_T00018994001</name>
</gene>
<feature type="region of interest" description="Disordered" evidence="1">
    <location>
        <begin position="23"/>
        <end position="70"/>
    </location>
</feature>
<dbReference type="AlphaFoldDB" id="E4Y5Z3"/>
<proteinExistence type="predicted"/>
<organism evidence="2">
    <name type="scientific">Oikopleura dioica</name>
    <name type="common">Tunicate</name>
    <dbReference type="NCBI Taxonomy" id="34765"/>
    <lineage>
        <taxon>Eukaryota</taxon>
        <taxon>Metazoa</taxon>
        <taxon>Chordata</taxon>
        <taxon>Tunicata</taxon>
        <taxon>Appendicularia</taxon>
        <taxon>Copelata</taxon>
        <taxon>Oikopleuridae</taxon>
        <taxon>Oikopleura</taxon>
    </lineage>
</organism>
<dbReference type="EMBL" id="FN654290">
    <property type="protein sequence ID" value="CBY31043.1"/>
    <property type="molecule type" value="Genomic_DNA"/>
</dbReference>